<keyword evidence="1" id="KW-0812">Transmembrane</keyword>
<sequence>MHGTSDWVDVASGPVSGLLASGAFYASQTLWTAAGVAVAVLMGCGAIWAALRAAHPRRRLTYATSHAPLIHEPVGGALEIRCNGTLLADPHLVRIILTNPGRRDIPSGAFDRGQPIRVDLGVPYVELVATEAEPGAVEPPPVALHGSELRIGPGLIGCGTTVTCLLLVDTPPTCRYRHSLLDVKVEQIPLPAASRWAVMRQAPLVRP</sequence>
<dbReference type="RefSeq" id="WP_319689915.1">
    <property type="nucleotide sequence ID" value="NZ_JARAWN010000022.1"/>
</dbReference>
<protein>
    <submittedName>
        <fullName evidence="2">Uncharacterized protein</fullName>
    </submittedName>
</protein>
<dbReference type="EMBL" id="JARAWN010000022">
    <property type="protein sequence ID" value="MDX3129388.1"/>
    <property type="molecule type" value="Genomic_DNA"/>
</dbReference>
<gene>
    <name evidence="2" type="ORF">PV367_06115</name>
</gene>
<keyword evidence="1" id="KW-1133">Transmembrane helix</keyword>
<organism evidence="2 3">
    <name type="scientific">Streptomyces europaeiscabiei</name>
    <dbReference type="NCBI Taxonomy" id="146819"/>
    <lineage>
        <taxon>Bacteria</taxon>
        <taxon>Bacillati</taxon>
        <taxon>Actinomycetota</taxon>
        <taxon>Actinomycetes</taxon>
        <taxon>Kitasatosporales</taxon>
        <taxon>Streptomycetaceae</taxon>
        <taxon>Streptomyces</taxon>
    </lineage>
</organism>
<proteinExistence type="predicted"/>
<reference evidence="2" key="1">
    <citation type="journal article" date="2023" name="Microb. Genom.">
        <title>Mesoterricola silvestris gen. nov., sp. nov., Mesoterricola sediminis sp. nov., Geothrix oryzae sp. nov., Geothrix edaphica sp. nov., Geothrix rubra sp. nov., and Geothrix limicola sp. nov., six novel members of Acidobacteriota isolated from soils.</title>
        <authorList>
            <person name="Weisberg A.J."/>
            <person name="Pearce E."/>
            <person name="Kramer C.G."/>
            <person name="Chang J.H."/>
            <person name="Clarke C.R."/>
        </authorList>
    </citation>
    <scope>NUCLEOTIDE SEQUENCE</scope>
    <source>
        <strain evidence="2">ND06-05F</strain>
    </source>
</reference>
<comment type="caution">
    <text evidence="2">The sequence shown here is derived from an EMBL/GenBank/DDBJ whole genome shotgun (WGS) entry which is preliminary data.</text>
</comment>
<keyword evidence="1" id="KW-0472">Membrane</keyword>
<dbReference type="AlphaFoldDB" id="A0AAJ2UJG8"/>
<name>A0AAJ2UJG8_9ACTN</name>
<dbReference type="Proteomes" id="UP001273589">
    <property type="component" value="Unassembled WGS sequence"/>
</dbReference>
<evidence type="ECO:0000256" key="1">
    <source>
        <dbReference type="SAM" id="Phobius"/>
    </source>
</evidence>
<feature type="transmembrane region" description="Helical" evidence="1">
    <location>
        <begin position="30"/>
        <end position="51"/>
    </location>
</feature>
<evidence type="ECO:0000313" key="2">
    <source>
        <dbReference type="EMBL" id="MDX3129388.1"/>
    </source>
</evidence>
<accession>A0AAJ2UJG8</accession>
<evidence type="ECO:0000313" key="3">
    <source>
        <dbReference type="Proteomes" id="UP001273589"/>
    </source>
</evidence>